<sequence length="152" mass="16692">MAKPPSSQPGADLDPFEDFLCFSVYSTGLAFNRVYKPLLDRLGLTYLQYLAILALARQDGQTVGELGEKLFLESNTLTPLLKRLEAAGLVERRRSTQDERVVRVSLTAQGRETAEEARCVPAELLESTGLSAEGLGELNEALKKLRGQLRPG</sequence>
<dbReference type="Pfam" id="PF22381">
    <property type="entry name" value="Staph_reg_Sar_Rot"/>
    <property type="match status" value="1"/>
</dbReference>
<comment type="subcellular location">
    <subcellularLocation>
        <location evidence="1">Cytoplasm</location>
    </subcellularLocation>
</comment>
<dbReference type="InterPro" id="IPR036390">
    <property type="entry name" value="WH_DNA-bd_sf"/>
</dbReference>
<evidence type="ECO:0000259" key="6">
    <source>
        <dbReference type="PROSITE" id="PS50995"/>
    </source>
</evidence>
<dbReference type="AlphaFoldDB" id="A0A2W5NQT2"/>
<organism evidence="7 8">
    <name type="scientific">Novosphingobium pentaromativorans</name>
    <dbReference type="NCBI Taxonomy" id="205844"/>
    <lineage>
        <taxon>Bacteria</taxon>
        <taxon>Pseudomonadati</taxon>
        <taxon>Pseudomonadota</taxon>
        <taxon>Alphaproteobacteria</taxon>
        <taxon>Sphingomonadales</taxon>
        <taxon>Sphingomonadaceae</taxon>
        <taxon>Novosphingobium</taxon>
    </lineage>
</organism>
<dbReference type="Proteomes" id="UP000249082">
    <property type="component" value="Unassembled WGS sequence"/>
</dbReference>
<dbReference type="GO" id="GO:0003677">
    <property type="term" value="F:DNA binding"/>
    <property type="evidence" value="ECO:0007669"/>
    <property type="project" value="UniProtKB-KW"/>
</dbReference>
<keyword evidence="3" id="KW-0805">Transcription regulation</keyword>
<evidence type="ECO:0000256" key="1">
    <source>
        <dbReference type="ARBA" id="ARBA00004496"/>
    </source>
</evidence>
<proteinExistence type="predicted"/>
<reference evidence="7 8" key="1">
    <citation type="submission" date="2017-08" db="EMBL/GenBank/DDBJ databases">
        <title>Infants hospitalized years apart are colonized by the same room-sourced microbial strains.</title>
        <authorList>
            <person name="Brooks B."/>
            <person name="Olm M.R."/>
            <person name="Firek B.A."/>
            <person name="Baker R."/>
            <person name="Thomas B.C."/>
            <person name="Morowitz M.J."/>
            <person name="Banfield J.F."/>
        </authorList>
    </citation>
    <scope>NUCLEOTIDE SEQUENCE [LARGE SCALE GENOMIC DNA]</scope>
    <source>
        <strain evidence="7">S2_005_002_R2_33</strain>
    </source>
</reference>
<dbReference type="PANTHER" id="PTHR33164">
    <property type="entry name" value="TRANSCRIPTIONAL REGULATOR, MARR FAMILY"/>
    <property type="match status" value="1"/>
</dbReference>
<name>A0A2W5NQT2_9SPHN</name>
<evidence type="ECO:0000256" key="5">
    <source>
        <dbReference type="ARBA" id="ARBA00023163"/>
    </source>
</evidence>
<evidence type="ECO:0000256" key="3">
    <source>
        <dbReference type="ARBA" id="ARBA00023015"/>
    </source>
</evidence>
<evidence type="ECO:0000256" key="2">
    <source>
        <dbReference type="ARBA" id="ARBA00022490"/>
    </source>
</evidence>
<keyword evidence="5" id="KW-0804">Transcription</keyword>
<dbReference type="InterPro" id="IPR011991">
    <property type="entry name" value="ArsR-like_HTH"/>
</dbReference>
<evidence type="ECO:0000313" key="8">
    <source>
        <dbReference type="Proteomes" id="UP000249082"/>
    </source>
</evidence>
<dbReference type="SMART" id="SM00347">
    <property type="entry name" value="HTH_MARR"/>
    <property type="match status" value="1"/>
</dbReference>
<keyword evidence="4" id="KW-0238">DNA-binding</keyword>
<keyword evidence="2" id="KW-0963">Cytoplasm</keyword>
<dbReference type="InterPro" id="IPR039422">
    <property type="entry name" value="MarR/SlyA-like"/>
</dbReference>
<dbReference type="EMBL" id="QFPX01000006">
    <property type="protein sequence ID" value="PZQ55304.1"/>
    <property type="molecule type" value="Genomic_DNA"/>
</dbReference>
<dbReference type="InterPro" id="IPR036388">
    <property type="entry name" value="WH-like_DNA-bd_sf"/>
</dbReference>
<gene>
    <name evidence="7" type="ORF">DI555_08120</name>
</gene>
<dbReference type="GO" id="GO:0003700">
    <property type="term" value="F:DNA-binding transcription factor activity"/>
    <property type="evidence" value="ECO:0007669"/>
    <property type="project" value="InterPro"/>
</dbReference>
<dbReference type="FunFam" id="1.10.10.10:FF:000163">
    <property type="entry name" value="MarR family transcriptional regulator"/>
    <property type="match status" value="1"/>
</dbReference>
<evidence type="ECO:0000313" key="7">
    <source>
        <dbReference type="EMBL" id="PZQ55304.1"/>
    </source>
</evidence>
<dbReference type="PANTHER" id="PTHR33164:SF5">
    <property type="entry name" value="ORGANIC HYDROPEROXIDE RESISTANCE TRANSCRIPTIONAL REGULATOR"/>
    <property type="match status" value="1"/>
</dbReference>
<dbReference type="InterPro" id="IPR000835">
    <property type="entry name" value="HTH_MarR-typ"/>
</dbReference>
<evidence type="ECO:0000256" key="4">
    <source>
        <dbReference type="ARBA" id="ARBA00023125"/>
    </source>
</evidence>
<accession>A0A2W5NQT2</accession>
<dbReference type="SUPFAM" id="SSF46785">
    <property type="entry name" value="Winged helix' DNA-binding domain"/>
    <property type="match status" value="1"/>
</dbReference>
<dbReference type="PROSITE" id="PS50995">
    <property type="entry name" value="HTH_MARR_2"/>
    <property type="match status" value="1"/>
</dbReference>
<dbReference type="PRINTS" id="PR00598">
    <property type="entry name" value="HTHMARR"/>
</dbReference>
<dbReference type="InterPro" id="IPR055166">
    <property type="entry name" value="Transc_reg_Sar_Rot_HTH"/>
</dbReference>
<feature type="domain" description="HTH marR-type" evidence="6">
    <location>
        <begin position="17"/>
        <end position="147"/>
    </location>
</feature>
<dbReference type="GO" id="GO:0006950">
    <property type="term" value="P:response to stress"/>
    <property type="evidence" value="ECO:0007669"/>
    <property type="project" value="TreeGrafter"/>
</dbReference>
<protein>
    <submittedName>
        <fullName evidence="7">MarR family transcriptional regulator</fullName>
    </submittedName>
</protein>
<dbReference type="GO" id="GO:0005737">
    <property type="term" value="C:cytoplasm"/>
    <property type="evidence" value="ECO:0007669"/>
    <property type="project" value="UniProtKB-SubCell"/>
</dbReference>
<dbReference type="CDD" id="cd00090">
    <property type="entry name" value="HTH_ARSR"/>
    <property type="match status" value="1"/>
</dbReference>
<dbReference type="Gene3D" id="1.10.10.10">
    <property type="entry name" value="Winged helix-like DNA-binding domain superfamily/Winged helix DNA-binding domain"/>
    <property type="match status" value="1"/>
</dbReference>
<comment type="caution">
    <text evidence="7">The sequence shown here is derived from an EMBL/GenBank/DDBJ whole genome shotgun (WGS) entry which is preliminary data.</text>
</comment>